<proteinExistence type="predicted"/>
<keyword evidence="3 5" id="KW-1133">Transmembrane helix</keyword>
<comment type="subcellular location">
    <subcellularLocation>
        <location evidence="1">Membrane</location>
        <topology evidence="1">Multi-pass membrane protein</topology>
    </subcellularLocation>
</comment>
<evidence type="ECO:0000313" key="10">
    <source>
        <dbReference type="Proteomes" id="UP001152797"/>
    </source>
</evidence>
<evidence type="ECO:0000256" key="4">
    <source>
        <dbReference type="ARBA" id="ARBA00023136"/>
    </source>
</evidence>
<accession>A0A9P1D403</accession>
<organism evidence="8">
    <name type="scientific">Cladocopium goreaui</name>
    <dbReference type="NCBI Taxonomy" id="2562237"/>
    <lineage>
        <taxon>Eukaryota</taxon>
        <taxon>Sar</taxon>
        <taxon>Alveolata</taxon>
        <taxon>Dinophyceae</taxon>
        <taxon>Suessiales</taxon>
        <taxon>Symbiodiniaceae</taxon>
        <taxon>Cladocopium</taxon>
    </lineage>
</organism>
<evidence type="ECO:0000256" key="3">
    <source>
        <dbReference type="ARBA" id="ARBA00022989"/>
    </source>
</evidence>
<dbReference type="Proteomes" id="UP001152797">
    <property type="component" value="Unassembled WGS sequence"/>
</dbReference>
<keyword evidence="6" id="KW-0732">Signal</keyword>
<evidence type="ECO:0000256" key="2">
    <source>
        <dbReference type="ARBA" id="ARBA00022692"/>
    </source>
</evidence>
<keyword evidence="10" id="KW-1185">Reference proteome</keyword>
<feature type="transmembrane region" description="Helical" evidence="5">
    <location>
        <begin position="296"/>
        <end position="314"/>
    </location>
</feature>
<gene>
    <name evidence="8" type="ORF">C1SCF055_LOCUS29250</name>
</gene>
<keyword evidence="4 5" id="KW-0472">Membrane</keyword>
<feature type="transmembrane region" description="Helical" evidence="5">
    <location>
        <begin position="365"/>
        <end position="388"/>
    </location>
</feature>
<sequence length="422" mass="46878">MTLHIVCQVACLLLLFGPALGRPEPTCESGSRATSPELLQHATHAATRVPVINFESSASEALPNVDRPQAGGPPDLIHIGVLLKDFYGADLHNEQWEADIVVMLQWYDPRVSGLVPKDQIGRTLSEGQAKDLMWTPDVIVTNTELQGRSVISTSFHISVDGMVNKTQRLLVKIKENFDGKEFPYDQQALHVLLASASYMTDDVQLVPMVTANLSDIGASSFDKSDWTFLFHDLKVFEESVGSLKKSRAQFVMHVLRDASPYMSSTIFPEIMIVVLSFTVFLFPVNPGFAMPRVSSAVIAFLSMLTISTRTSAMLPEVRRGLVWMELFEVVCKMLLFIVIMLNILVETVFHSWQQPELAKQLVFELRLAFPVVAGLSLAACSVATGKHLELFCDAVRSALLLVTAIFILSVFRRSRNYASMQK</sequence>
<reference evidence="9 10" key="2">
    <citation type="submission" date="2024-05" db="EMBL/GenBank/DDBJ databases">
        <authorList>
            <person name="Chen Y."/>
            <person name="Shah S."/>
            <person name="Dougan E. K."/>
            <person name="Thang M."/>
            <person name="Chan C."/>
        </authorList>
    </citation>
    <scope>NUCLEOTIDE SEQUENCE [LARGE SCALE GENOMIC DNA]</scope>
</reference>
<dbReference type="AlphaFoldDB" id="A0A9P1D403"/>
<dbReference type="EMBL" id="CAMXCT010003257">
    <property type="protein sequence ID" value="CAI4003378.1"/>
    <property type="molecule type" value="Genomic_DNA"/>
</dbReference>
<dbReference type="GO" id="GO:0016020">
    <property type="term" value="C:membrane"/>
    <property type="evidence" value="ECO:0007669"/>
    <property type="project" value="UniProtKB-SubCell"/>
</dbReference>
<dbReference type="GO" id="GO:0004888">
    <property type="term" value="F:transmembrane signaling receptor activity"/>
    <property type="evidence" value="ECO:0007669"/>
    <property type="project" value="InterPro"/>
</dbReference>
<evidence type="ECO:0000313" key="8">
    <source>
        <dbReference type="EMBL" id="CAI4003378.1"/>
    </source>
</evidence>
<dbReference type="InterPro" id="IPR006201">
    <property type="entry name" value="Neur_channel"/>
</dbReference>
<dbReference type="Gene3D" id="1.20.58.390">
    <property type="entry name" value="Neurotransmitter-gated ion-channel transmembrane domain"/>
    <property type="match status" value="1"/>
</dbReference>
<evidence type="ECO:0000256" key="5">
    <source>
        <dbReference type="SAM" id="Phobius"/>
    </source>
</evidence>
<comment type="caution">
    <text evidence="8">The sequence shown here is derived from an EMBL/GenBank/DDBJ whole genome shotgun (WGS) entry which is preliminary data.</text>
</comment>
<dbReference type="OrthoDB" id="8890589at2759"/>
<dbReference type="InterPro" id="IPR036734">
    <property type="entry name" value="Neur_chan_lig-bd_sf"/>
</dbReference>
<feature type="signal peptide" evidence="6">
    <location>
        <begin position="1"/>
        <end position="21"/>
    </location>
</feature>
<evidence type="ECO:0000313" key="9">
    <source>
        <dbReference type="EMBL" id="CAL4790690.1"/>
    </source>
</evidence>
<dbReference type="Gene3D" id="2.70.170.10">
    <property type="entry name" value="Neurotransmitter-gated ion-channel ligand-binding domain"/>
    <property type="match status" value="1"/>
</dbReference>
<evidence type="ECO:0000256" key="1">
    <source>
        <dbReference type="ARBA" id="ARBA00004141"/>
    </source>
</evidence>
<protein>
    <submittedName>
        <fullName evidence="9">Neurotransmitter-gated ion-channel ligand-binding domain-containing protein</fullName>
    </submittedName>
</protein>
<dbReference type="GO" id="GO:0005230">
    <property type="term" value="F:extracellular ligand-gated monoatomic ion channel activity"/>
    <property type="evidence" value="ECO:0007669"/>
    <property type="project" value="InterPro"/>
</dbReference>
<keyword evidence="2 5" id="KW-0812">Transmembrane</keyword>
<dbReference type="PANTHER" id="PTHR18945">
    <property type="entry name" value="NEUROTRANSMITTER GATED ION CHANNEL"/>
    <property type="match status" value="1"/>
</dbReference>
<feature type="domain" description="Neurotransmitter-gated ion-channel ligand-binding" evidence="7">
    <location>
        <begin position="67"/>
        <end position="246"/>
    </location>
</feature>
<evidence type="ECO:0000259" key="7">
    <source>
        <dbReference type="Pfam" id="PF02931"/>
    </source>
</evidence>
<evidence type="ECO:0000256" key="6">
    <source>
        <dbReference type="SAM" id="SignalP"/>
    </source>
</evidence>
<feature type="transmembrane region" description="Helical" evidence="5">
    <location>
        <begin position="394"/>
        <end position="411"/>
    </location>
</feature>
<feature type="chain" id="PRO_5043271138" evidence="6">
    <location>
        <begin position="22"/>
        <end position="422"/>
    </location>
</feature>
<feature type="transmembrane region" description="Helical" evidence="5">
    <location>
        <begin position="326"/>
        <end position="345"/>
    </location>
</feature>
<name>A0A9P1D403_9DINO</name>
<dbReference type="EMBL" id="CAMXCT030003257">
    <property type="protein sequence ID" value="CAL4790690.1"/>
    <property type="molecule type" value="Genomic_DNA"/>
</dbReference>
<dbReference type="InterPro" id="IPR036719">
    <property type="entry name" value="Neuro-gated_channel_TM_sf"/>
</dbReference>
<reference evidence="8" key="1">
    <citation type="submission" date="2022-10" db="EMBL/GenBank/DDBJ databases">
        <authorList>
            <person name="Chen Y."/>
            <person name="Dougan E. K."/>
            <person name="Chan C."/>
            <person name="Rhodes N."/>
            <person name="Thang M."/>
        </authorList>
    </citation>
    <scope>NUCLEOTIDE SEQUENCE</scope>
</reference>
<dbReference type="EMBL" id="CAMXCT020003257">
    <property type="protein sequence ID" value="CAL1156753.1"/>
    <property type="molecule type" value="Genomic_DNA"/>
</dbReference>
<dbReference type="SUPFAM" id="SSF63712">
    <property type="entry name" value="Nicotinic receptor ligand binding domain-like"/>
    <property type="match status" value="1"/>
</dbReference>
<dbReference type="InterPro" id="IPR038050">
    <property type="entry name" value="Neuro_actylchol_rec"/>
</dbReference>
<dbReference type="InterPro" id="IPR006202">
    <property type="entry name" value="Neur_chan_lig-bd"/>
</dbReference>
<feature type="transmembrane region" description="Helical" evidence="5">
    <location>
        <begin position="266"/>
        <end position="284"/>
    </location>
</feature>
<dbReference type="Pfam" id="PF02931">
    <property type="entry name" value="Neur_chan_LBD"/>
    <property type="match status" value="1"/>
</dbReference>
<dbReference type="SUPFAM" id="SSF90112">
    <property type="entry name" value="Neurotransmitter-gated ion-channel transmembrane pore"/>
    <property type="match status" value="1"/>
</dbReference>